<protein>
    <submittedName>
        <fullName evidence="3">Cell division protein FtsL</fullName>
    </submittedName>
    <submittedName>
        <fullName evidence="4">Septum formation initiator</fullName>
    </submittedName>
</protein>
<dbReference type="Proteomes" id="UP000003490">
    <property type="component" value="Unassembled WGS sequence"/>
</dbReference>
<gene>
    <name evidence="3" type="primary">ftsL</name>
    <name evidence="4" type="ORF">CH238_01335</name>
    <name evidence="3" type="ORF">CLOLEP_03269</name>
</gene>
<feature type="transmembrane region" description="Helical" evidence="2">
    <location>
        <begin position="13"/>
        <end position="32"/>
    </location>
</feature>
<evidence type="ECO:0000256" key="1">
    <source>
        <dbReference type="SAM" id="Coils"/>
    </source>
</evidence>
<sequence length="99" mass="11386">MQEVKTKKAKKSFFLRLAVFVFICYVAVMLVNQQMQISEKRKALDDLNQAIKVQELQNDQLRDVLNSKDGNQEYIERIARGDLDLANPGERVFINIAGN</sequence>
<reference evidence="3 5" key="1">
    <citation type="submission" date="2007-08" db="EMBL/GenBank/DDBJ databases">
        <title>Draft genome sequence of Clostridium leptum (DSM 753).</title>
        <authorList>
            <person name="Sudarsanam P."/>
            <person name="Ley R."/>
            <person name="Guruge J."/>
            <person name="Turnbaugh P.J."/>
            <person name="Mahowald M."/>
            <person name="Liep D."/>
            <person name="Gordon J."/>
        </authorList>
    </citation>
    <scope>NUCLEOTIDE SEQUENCE [LARGE SCALE GENOMIC DNA]</scope>
    <source>
        <strain evidence="3 5">DSM 753</strain>
    </source>
</reference>
<feature type="coiled-coil region" evidence="1">
    <location>
        <begin position="30"/>
        <end position="64"/>
    </location>
</feature>
<dbReference type="HOGENOM" id="CLU_134863_4_3_9"/>
<organism evidence="3 5">
    <name type="scientific">[Clostridium] leptum DSM 753</name>
    <dbReference type="NCBI Taxonomy" id="428125"/>
    <lineage>
        <taxon>Bacteria</taxon>
        <taxon>Bacillati</taxon>
        <taxon>Bacillota</taxon>
        <taxon>Clostridia</taxon>
        <taxon>Eubacteriales</taxon>
        <taxon>Oscillospiraceae</taxon>
        <taxon>Oscillospiraceae incertae sedis</taxon>
    </lineage>
</organism>
<dbReference type="Pfam" id="PF04977">
    <property type="entry name" value="DivIC"/>
    <property type="match status" value="1"/>
</dbReference>
<evidence type="ECO:0000313" key="5">
    <source>
        <dbReference type="Proteomes" id="UP000003490"/>
    </source>
</evidence>
<evidence type="ECO:0000313" key="6">
    <source>
        <dbReference type="Proteomes" id="UP000220611"/>
    </source>
</evidence>
<evidence type="ECO:0000313" key="4">
    <source>
        <dbReference type="EMBL" id="PEQ25665.1"/>
    </source>
</evidence>
<keyword evidence="2" id="KW-0472">Membrane</keyword>
<accession>A7VXE4</accession>
<keyword evidence="1" id="KW-0175">Coiled coil</keyword>
<proteinExistence type="predicted"/>
<comment type="caution">
    <text evidence="3">The sequence shown here is derived from an EMBL/GenBank/DDBJ whole genome shotgun (WGS) entry which is preliminary data.</text>
</comment>
<reference evidence="3 5" key="2">
    <citation type="submission" date="2007-08" db="EMBL/GenBank/DDBJ databases">
        <authorList>
            <person name="Fulton L."/>
            <person name="Clifton S."/>
            <person name="Fulton B."/>
            <person name="Xu J."/>
            <person name="Minx P."/>
            <person name="Pepin K.H."/>
            <person name="Johnson M."/>
            <person name="Thiruvilangam P."/>
            <person name="Bhonagiri V."/>
            <person name="Nash W.E."/>
            <person name="Wang C."/>
            <person name="Mardis E.R."/>
            <person name="Wilson R.K."/>
        </authorList>
    </citation>
    <scope>NUCLEOTIDE SEQUENCE [LARGE SCALE GENOMIC DNA]</scope>
    <source>
        <strain evidence="3 5">DSM 753</strain>
    </source>
</reference>
<keyword evidence="2" id="KW-1133">Transmembrane helix</keyword>
<dbReference type="EMBL" id="ABCB02000020">
    <property type="protein sequence ID" value="EDO60441.1"/>
    <property type="molecule type" value="Genomic_DNA"/>
</dbReference>
<keyword evidence="3" id="KW-0131">Cell cycle</keyword>
<evidence type="ECO:0000313" key="3">
    <source>
        <dbReference type="EMBL" id="EDO60441.1"/>
    </source>
</evidence>
<keyword evidence="3" id="KW-0132">Cell division</keyword>
<dbReference type="OrthoDB" id="1859781at2"/>
<dbReference type="AlphaFoldDB" id="A7VXE4"/>
<dbReference type="eggNOG" id="COG2919">
    <property type="taxonomic scope" value="Bacteria"/>
</dbReference>
<dbReference type="Proteomes" id="UP000220611">
    <property type="component" value="Unassembled WGS sequence"/>
</dbReference>
<dbReference type="EMBL" id="NOXF01000001">
    <property type="protein sequence ID" value="PEQ25665.1"/>
    <property type="molecule type" value="Genomic_DNA"/>
</dbReference>
<keyword evidence="6" id="KW-1185">Reference proteome</keyword>
<dbReference type="InterPro" id="IPR007060">
    <property type="entry name" value="FtsL/DivIC"/>
</dbReference>
<evidence type="ECO:0000256" key="2">
    <source>
        <dbReference type="SAM" id="Phobius"/>
    </source>
</evidence>
<reference evidence="4 6" key="3">
    <citation type="submission" date="2017-07" db="EMBL/GenBank/DDBJ databases">
        <title>Prevalence of linear plasmids in Cutibacterium (Propionibacterium) acnes isolates obtained from prostatic tissue.</title>
        <authorList>
            <person name="Davidsson S."/>
            <person name="Carlsson J."/>
            <person name="Molling P."/>
            <person name="Andren O."/>
            <person name="Andersson S.-O."/>
            <person name="Brzuszkiewicz E."/>
            <person name="Poehlein A."/>
            <person name="Al-Zeer M."/>
            <person name="Brinkmann V."/>
            <person name="Scavenius C."/>
            <person name="Nazipi S."/>
            <person name="Soderquist B."/>
            <person name="Bruggemann H."/>
        </authorList>
    </citation>
    <scope>NUCLEOTIDE SEQUENCE [LARGE SCALE GENOMIC DNA]</scope>
    <source>
        <strain evidence="4 6">DSM 753</strain>
    </source>
</reference>
<dbReference type="GO" id="GO:0051301">
    <property type="term" value="P:cell division"/>
    <property type="evidence" value="ECO:0007669"/>
    <property type="project" value="UniProtKB-KW"/>
</dbReference>
<name>A7VXE4_9FIRM</name>
<keyword evidence="2" id="KW-0812">Transmembrane</keyword>